<name>A0A6M5YIT1_9BACT</name>
<sequence>MSGNCRARRRRADRLEHFHTRTRVTVRASFPQLASNGHP</sequence>
<protein>
    <submittedName>
        <fullName evidence="1">Uncharacterized protein</fullName>
    </submittedName>
</protein>
<dbReference type="EMBL" id="CP053452">
    <property type="protein sequence ID" value="QJW93888.1"/>
    <property type="molecule type" value="Genomic_DNA"/>
</dbReference>
<gene>
    <name evidence="1" type="ORF">FTUN_1402</name>
</gene>
<evidence type="ECO:0000313" key="1">
    <source>
        <dbReference type="EMBL" id="QJW93888.1"/>
    </source>
</evidence>
<proteinExistence type="predicted"/>
<dbReference type="KEGG" id="ftj:FTUN_1402"/>
<keyword evidence="2" id="KW-1185">Reference proteome</keyword>
<reference evidence="2" key="1">
    <citation type="submission" date="2020-05" db="EMBL/GenBank/DDBJ databases">
        <title>Frigoriglobus tundricola gen. nov., sp. nov., a psychrotolerant cellulolytic planctomycete of the family Gemmataceae with two divergent copies of 16S rRNA gene.</title>
        <authorList>
            <person name="Kulichevskaya I.S."/>
            <person name="Ivanova A.A."/>
            <person name="Naumoff D.G."/>
            <person name="Beletsky A.V."/>
            <person name="Rijpstra W.I.C."/>
            <person name="Sinninghe Damste J.S."/>
            <person name="Mardanov A.V."/>
            <person name="Ravin N.V."/>
            <person name="Dedysh S.N."/>
        </authorList>
    </citation>
    <scope>NUCLEOTIDE SEQUENCE [LARGE SCALE GENOMIC DNA]</scope>
    <source>
        <strain evidence="2">PL17</strain>
    </source>
</reference>
<dbReference type="AlphaFoldDB" id="A0A6M5YIT1"/>
<organism evidence="1 2">
    <name type="scientific">Frigoriglobus tundricola</name>
    <dbReference type="NCBI Taxonomy" id="2774151"/>
    <lineage>
        <taxon>Bacteria</taxon>
        <taxon>Pseudomonadati</taxon>
        <taxon>Planctomycetota</taxon>
        <taxon>Planctomycetia</taxon>
        <taxon>Gemmatales</taxon>
        <taxon>Gemmataceae</taxon>
        <taxon>Frigoriglobus</taxon>
    </lineage>
</organism>
<accession>A0A6M5YIT1</accession>
<dbReference type="Proteomes" id="UP000503447">
    <property type="component" value="Chromosome"/>
</dbReference>
<evidence type="ECO:0000313" key="2">
    <source>
        <dbReference type="Proteomes" id="UP000503447"/>
    </source>
</evidence>